<reference evidence="2 3" key="1">
    <citation type="journal article" date="2008" name="Int. J. Syst. Evol. Microbiol.">
        <title>Tessaracoccus flavescens sp. nov., isolated from marine sediment.</title>
        <authorList>
            <person name="Lee D.W."/>
            <person name="Lee S.D."/>
        </authorList>
    </citation>
    <scope>NUCLEOTIDE SEQUENCE [LARGE SCALE GENOMIC DNA]</scope>
    <source>
        <strain evidence="2 3">SST-39T</strain>
    </source>
</reference>
<keyword evidence="3" id="KW-1185">Reference proteome</keyword>
<dbReference type="RefSeq" id="WP_077348073.1">
    <property type="nucleotide sequence ID" value="NZ_CP019607.1"/>
</dbReference>
<gene>
    <name evidence="2" type="ORF">BW733_03975</name>
</gene>
<dbReference type="KEGG" id="tfa:BW733_03975"/>
<dbReference type="Pfam" id="PF21831">
    <property type="entry name" value="DUF6891"/>
    <property type="match status" value="1"/>
</dbReference>
<dbReference type="AlphaFoldDB" id="A0A1Q2CVH1"/>
<evidence type="ECO:0000259" key="1">
    <source>
        <dbReference type="Pfam" id="PF21831"/>
    </source>
</evidence>
<evidence type="ECO:0000313" key="3">
    <source>
        <dbReference type="Proteomes" id="UP000188235"/>
    </source>
</evidence>
<feature type="domain" description="DUF6891" evidence="1">
    <location>
        <begin position="22"/>
        <end position="81"/>
    </location>
</feature>
<protein>
    <recommendedName>
        <fullName evidence="1">DUF6891 domain-containing protein</fullName>
    </recommendedName>
</protein>
<dbReference type="EMBL" id="CP019607">
    <property type="protein sequence ID" value="AQP50112.1"/>
    <property type="molecule type" value="Genomic_DNA"/>
</dbReference>
<dbReference type="InterPro" id="IPR054186">
    <property type="entry name" value="DUF6891"/>
</dbReference>
<sequence length="82" mass="9035">MIARRRAQQAALGGPPTSAHAVAFDELAGIRLIGREGFTWCGTCLAAEIGDQRDDSRPWRGYLAYHQQDAETILENRGTYVS</sequence>
<dbReference type="Proteomes" id="UP000188235">
    <property type="component" value="Chromosome"/>
</dbReference>
<proteinExistence type="predicted"/>
<accession>A0A1Q2CVH1</accession>
<organism evidence="2 3">
    <name type="scientific">Tessaracoccus flavescens</name>
    <dbReference type="NCBI Taxonomy" id="399497"/>
    <lineage>
        <taxon>Bacteria</taxon>
        <taxon>Bacillati</taxon>
        <taxon>Actinomycetota</taxon>
        <taxon>Actinomycetes</taxon>
        <taxon>Propionibacteriales</taxon>
        <taxon>Propionibacteriaceae</taxon>
        <taxon>Tessaracoccus</taxon>
    </lineage>
</organism>
<dbReference type="STRING" id="399497.BW733_03975"/>
<evidence type="ECO:0000313" key="2">
    <source>
        <dbReference type="EMBL" id="AQP50112.1"/>
    </source>
</evidence>
<dbReference type="OrthoDB" id="5515732at2"/>
<name>A0A1Q2CVH1_9ACTN</name>